<keyword evidence="2" id="KW-1185">Reference proteome</keyword>
<reference evidence="1 2" key="1">
    <citation type="submission" date="2010-08" db="EMBL/GenBank/DDBJ databases">
        <title>Complete sequence of Clostridium cellulovorans 743B.</title>
        <authorList>
            <consortium name="US DOE Joint Genome Institute"/>
            <person name="Lucas S."/>
            <person name="Copeland A."/>
            <person name="Lapidus A."/>
            <person name="Cheng J.-F."/>
            <person name="Bruce D."/>
            <person name="Goodwin L."/>
            <person name="Pitluck S."/>
            <person name="Chertkov O."/>
            <person name="Detter J.C."/>
            <person name="Han C."/>
            <person name="Tapia R."/>
            <person name="Land M."/>
            <person name="Hauser L."/>
            <person name="Chang Y.-J."/>
            <person name="Jeffries C."/>
            <person name="Kyrpides N."/>
            <person name="Ivanova N."/>
            <person name="Mikhailova N."/>
            <person name="Hemme C.L."/>
            <person name="Woyke T."/>
        </authorList>
    </citation>
    <scope>NUCLEOTIDE SEQUENCE [LARGE SCALE GENOMIC DNA]</scope>
    <source>
        <strain evidence="2">ATCC 35296 / DSM 3052 / OCM 3 / 743B</strain>
    </source>
</reference>
<organism evidence="1 2">
    <name type="scientific">Clostridium cellulovorans (strain ATCC 35296 / DSM 3052 / OCM 3 / 743B)</name>
    <dbReference type="NCBI Taxonomy" id="573061"/>
    <lineage>
        <taxon>Bacteria</taxon>
        <taxon>Bacillati</taxon>
        <taxon>Bacillota</taxon>
        <taxon>Clostridia</taxon>
        <taxon>Eubacteriales</taxon>
        <taxon>Clostridiaceae</taxon>
        <taxon>Clostridium</taxon>
    </lineage>
</organism>
<dbReference type="KEGG" id="ccb:Clocel_1310"/>
<dbReference type="OrthoDB" id="2084567at2"/>
<dbReference type="AlphaFoldDB" id="D9SVE0"/>
<proteinExistence type="predicted"/>
<protein>
    <submittedName>
        <fullName evidence="1">Uncharacterized protein</fullName>
    </submittedName>
</protein>
<dbReference type="RefSeq" id="WP_010076075.1">
    <property type="nucleotide sequence ID" value="NC_014393.1"/>
</dbReference>
<evidence type="ECO:0000313" key="2">
    <source>
        <dbReference type="Proteomes" id="UP000002730"/>
    </source>
</evidence>
<dbReference type="EMBL" id="CP002160">
    <property type="protein sequence ID" value="ADL51064.1"/>
    <property type="molecule type" value="Genomic_DNA"/>
</dbReference>
<evidence type="ECO:0000313" key="1">
    <source>
        <dbReference type="EMBL" id="ADL51064.1"/>
    </source>
</evidence>
<sequence>MKLEQVFKQWGYEVSDEFRDFDYLCSREPEKCFYIDRFPQLINDFNKYQQEEMFYEQVKNNKISEKRFYAEELKFINILKKLWLYNSVIGETNFCEIEDKIIKEALNYGSDNNMNLFKDKLMRGKEQSFTLEENNLLEIIAKLGVRECVYSTLIFLDYKIVINVYSMCFQVYIDDLSKLSLIREVICTEGLYLRSYII</sequence>
<name>D9SVE0_CLOC7</name>
<dbReference type="HOGENOM" id="CLU_1376086_0_0_9"/>
<dbReference type="Proteomes" id="UP000002730">
    <property type="component" value="Chromosome"/>
</dbReference>
<accession>D9SVE0</accession>
<gene>
    <name evidence="1" type="ordered locus">Clocel_1310</name>
</gene>